<accession>A0A0J6CQT0</accession>
<dbReference type="PANTHER" id="PTHR30050">
    <property type="entry name" value="CHROMOSOMAL REPLICATION INITIATOR PROTEIN DNAA"/>
    <property type="match status" value="1"/>
</dbReference>
<protein>
    <recommendedName>
        <fullName evidence="1">AAA+ ATPase domain-containing protein</fullName>
    </recommendedName>
</protein>
<dbReference type="GO" id="GO:0005524">
    <property type="term" value="F:ATP binding"/>
    <property type="evidence" value="ECO:0007669"/>
    <property type="project" value="InterPro"/>
</dbReference>
<feature type="domain" description="AAA+ ATPase" evidence="1">
    <location>
        <begin position="123"/>
        <end position="258"/>
    </location>
</feature>
<dbReference type="STRING" id="157733.AB986_04865"/>
<evidence type="ECO:0000313" key="2">
    <source>
        <dbReference type="EMBL" id="KMM38611.1"/>
    </source>
</evidence>
<dbReference type="InterPro" id="IPR002611">
    <property type="entry name" value="IstB_ATP-bd"/>
</dbReference>
<dbReference type="SMART" id="SM00382">
    <property type="entry name" value="AAA"/>
    <property type="match status" value="1"/>
</dbReference>
<reference evidence="2" key="1">
    <citation type="submission" date="2015-06" db="EMBL/GenBank/DDBJ databases">
        <authorList>
            <person name="Liu B."/>
            <person name="Wang J."/>
            <person name="Zhu Y."/>
            <person name="Liu G."/>
            <person name="Chen Q."/>
            <person name="Zheng C."/>
            <person name="Che J."/>
            <person name="Ge C."/>
            <person name="Shi H."/>
            <person name="Pan Z."/>
            <person name="Liu X."/>
        </authorList>
    </citation>
    <scope>NUCLEOTIDE SEQUENCE [LARGE SCALE GENOMIC DNA]</scope>
    <source>
        <strain evidence="2">DSM 16346</strain>
    </source>
</reference>
<keyword evidence="3" id="KW-1185">Reference proteome</keyword>
<dbReference type="GO" id="GO:0006260">
    <property type="term" value="P:DNA replication"/>
    <property type="evidence" value="ECO:0007669"/>
    <property type="project" value="TreeGrafter"/>
</dbReference>
<dbReference type="Proteomes" id="UP000035996">
    <property type="component" value="Unassembled WGS sequence"/>
</dbReference>
<dbReference type="OrthoDB" id="2052561at2"/>
<gene>
    <name evidence="2" type="ORF">AB986_04865</name>
</gene>
<dbReference type="InterPro" id="IPR027417">
    <property type="entry name" value="P-loop_NTPase"/>
</dbReference>
<dbReference type="PATRIC" id="fig|157733.3.peg.3208"/>
<dbReference type="SUPFAM" id="SSF52540">
    <property type="entry name" value="P-loop containing nucleoside triphosphate hydrolases"/>
    <property type="match status" value="1"/>
</dbReference>
<organism evidence="2 3">
    <name type="scientific">Guptibacillus hwajinpoensis</name>
    <dbReference type="NCBI Taxonomy" id="208199"/>
    <lineage>
        <taxon>Bacteria</taxon>
        <taxon>Bacillati</taxon>
        <taxon>Bacillota</taxon>
        <taxon>Bacilli</taxon>
        <taxon>Bacillales</taxon>
        <taxon>Guptibacillaceae</taxon>
        <taxon>Guptibacillus</taxon>
    </lineage>
</organism>
<name>A0A0J6CQT0_9BACL</name>
<evidence type="ECO:0000313" key="3">
    <source>
        <dbReference type="Proteomes" id="UP000035996"/>
    </source>
</evidence>
<dbReference type="AlphaFoldDB" id="A0A0J6CQT0"/>
<comment type="caution">
    <text evidence="2">The sequence shown here is derived from an EMBL/GenBank/DDBJ whole genome shotgun (WGS) entry which is preliminary data.</text>
</comment>
<dbReference type="PANTHER" id="PTHR30050:SF4">
    <property type="entry name" value="ATP-BINDING PROTEIN RV3427C IN INSERTION SEQUENCE-RELATED"/>
    <property type="match status" value="1"/>
</dbReference>
<dbReference type="InterPro" id="IPR003593">
    <property type="entry name" value="AAA+_ATPase"/>
</dbReference>
<proteinExistence type="predicted"/>
<dbReference type="Gene3D" id="3.40.50.300">
    <property type="entry name" value="P-loop containing nucleotide triphosphate hydrolases"/>
    <property type="match status" value="1"/>
</dbReference>
<dbReference type="EMBL" id="LELK01000001">
    <property type="protein sequence ID" value="KMM38611.1"/>
    <property type="molecule type" value="Genomic_DNA"/>
</dbReference>
<sequence>MKETSSLLKTKIAPMKVLRQIKCSGCGEIVNEVEGTVALGPEAGKLFRAFKGCRCEEKRLAEESRKVQSAMLERKTKAIFNQNSLVNRSLQRATFENYEPTNKQLLDAKETVEEFVKEFKSSNPENLLLAGSYGTGKSHLSYAAVRALLDKGYSGLFLSVPKLLTKIKDTYNSHSEFSEAELLEAVEKVDLLVLDDIGTEYTNAKSKNDNWTQTKLFEVMDSRAGKHTIFTTNLSSDDLSKKVNERNFSRMMDGTTVLKMTGNDYRRKSF</sequence>
<evidence type="ECO:0000259" key="1">
    <source>
        <dbReference type="SMART" id="SM00382"/>
    </source>
</evidence>
<dbReference type="RefSeq" id="WP_048309728.1">
    <property type="nucleotide sequence ID" value="NZ_CP119526.1"/>
</dbReference>
<dbReference type="CDD" id="cd00009">
    <property type="entry name" value="AAA"/>
    <property type="match status" value="1"/>
</dbReference>
<dbReference type="Pfam" id="PF01695">
    <property type="entry name" value="IstB_IS21"/>
    <property type="match status" value="1"/>
</dbReference>